<feature type="domain" description="4Fe4S-binding SPASM" evidence="1">
    <location>
        <begin position="1"/>
        <end position="55"/>
    </location>
</feature>
<sequence>IKMDGNVQACALTDLILGNLFQNSFSEIWNSELFREFRRQNLSEKRHNFKETYCNFGSCIYIENNLKIQRIMKWF</sequence>
<comment type="caution">
    <text evidence="2">The sequence shown here is derived from an EMBL/GenBank/DDBJ whole genome shotgun (WGS) entry which is preliminary data.</text>
</comment>
<dbReference type="Proteomes" id="UP001594351">
    <property type="component" value="Unassembled WGS sequence"/>
</dbReference>
<keyword evidence="3" id="KW-1185">Reference proteome</keyword>
<evidence type="ECO:0000313" key="3">
    <source>
        <dbReference type="Proteomes" id="UP001594351"/>
    </source>
</evidence>
<dbReference type="CDD" id="cd21109">
    <property type="entry name" value="SPASM"/>
    <property type="match status" value="1"/>
</dbReference>
<proteinExistence type="predicted"/>
<dbReference type="InterPro" id="IPR058240">
    <property type="entry name" value="rSAM_sf"/>
</dbReference>
<protein>
    <submittedName>
        <fullName evidence="2">SPASM domain-containing protein</fullName>
    </submittedName>
</protein>
<evidence type="ECO:0000313" key="2">
    <source>
        <dbReference type="EMBL" id="MFC1853693.1"/>
    </source>
</evidence>
<dbReference type="SUPFAM" id="SSF102114">
    <property type="entry name" value="Radical SAM enzymes"/>
    <property type="match status" value="1"/>
</dbReference>
<dbReference type="EMBL" id="JBHPBY010000574">
    <property type="protein sequence ID" value="MFC1853693.1"/>
    <property type="molecule type" value="Genomic_DNA"/>
</dbReference>
<reference evidence="2 3" key="1">
    <citation type="submission" date="2024-09" db="EMBL/GenBank/DDBJ databases">
        <title>Laminarin stimulates single cell rates of sulfate reduction while oxygen inhibits transcriptomic activity in coastal marine sediment.</title>
        <authorList>
            <person name="Lindsay M."/>
            <person name="Orcutt B."/>
            <person name="Emerson D."/>
            <person name="Stepanauskas R."/>
            <person name="D'Angelo T."/>
        </authorList>
    </citation>
    <scope>NUCLEOTIDE SEQUENCE [LARGE SCALE GENOMIC DNA]</scope>
    <source>
        <strain evidence="2">SAG AM-311-K15</strain>
    </source>
</reference>
<name>A0ABV6Z5R8_UNCC1</name>
<dbReference type="Pfam" id="PF13186">
    <property type="entry name" value="SPASM"/>
    <property type="match status" value="1"/>
</dbReference>
<gene>
    <name evidence="2" type="ORF">ACFL27_26210</name>
</gene>
<evidence type="ECO:0000259" key="1">
    <source>
        <dbReference type="Pfam" id="PF13186"/>
    </source>
</evidence>
<dbReference type="Gene3D" id="3.20.20.70">
    <property type="entry name" value="Aldolase class I"/>
    <property type="match status" value="1"/>
</dbReference>
<organism evidence="2 3">
    <name type="scientific">candidate division CSSED10-310 bacterium</name>
    <dbReference type="NCBI Taxonomy" id="2855610"/>
    <lineage>
        <taxon>Bacteria</taxon>
        <taxon>Bacteria division CSSED10-310</taxon>
    </lineage>
</organism>
<accession>A0ABV6Z5R8</accession>
<dbReference type="InterPro" id="IPR023885">
    <property type="entry name" value="4Fe4S-binding_SPASM_dom"/>
</dbReference>
<dbReference type="InterPro" id="IPR013785">
    <property type="entry name" value="Aldolase_TIM"/>
</dbReference>
<feature type="non-terminal residue" evidence="2">
    <location>
        <position position="1"/>
    </location>
</feature>